<accession>A0ABW7UNS7</accession>
<dbReference type="InterPro" id="IPR001343">
    <property type="entry name" value="Hemolysn_Ca-bd"/>
</dbReference>
<feature type="compositionally biased region" description="Gly residues" evidence="1">
    <location>
        <begin position="38"/>
        <end position="51"/>
    </location>
</feature>
<proteinExistence type="predicted"/>
<evidence type="ECO:0000313" key="2">
    <source>
        <dbReference type="EMBL" id="MFI1963042.1"/>
    </source>
</evidence>
<keyword evidence="3" id="KW-1185">Reference proteome</keyword>
<protein>
    <submittedName>
        <fullName evidence="2">Uncharacterized protein</fullName>
    </submittedName>
</protein>
<comment type="caution">
    <text evidence="2">The sequence shown here is derived from an EMBL/GenBank/DDBJ whole genome shotgun (WGS) entry which is preliminary data.</text>
</comment>
<sequence>MSRRVPQPPSGGHPPSTPADVHLLDVRRRRRSDNDLLHGGGGQDKLYGGPGKNRVYQD</sequence>
<organism evidence="2 3">
    <name type="scientific">Streptomyces pathocidini</name>
    <dbReference type="NCBI Taxonomy" id="1650571"/>
    <lineage>
        <taxon>Bacteria</taxon>
        <taxon>Bacillati</taxon>
        <taxon>Actinomycetota</taxon>
        <taxon>Actinomycetes</taxon>
        <taxon>Kitasatosporales</taxon>
        <taxon>Streptomycetaceae</taxon>
        <taxon>Streptomyces</taxon>
    </lineage>
</organism>
<gene>
    <name evidence="2" type="ORF">ACH429_02680</name>
</gene>
<dbReference type="RefSeq" id="WP_157859101.1">
    <property type="nucleotide sequence ID" value="NZ_JBIRWE010000001.1"/>
</dbReference>
<dbReference type="InterPro" id="IPR011049">
    <property type="entry name" value="Serralysin-like_metalloprot_C"/>
</dbReference>
<evidence type="ECO:0000256" key="1">
    <source>
        <dbReference type="SAM" id="MobiDB-lite"/>
    </source>
</evidence>
<dbReference type="Proteomes" id="UP001611548">
    <property type="component" value="Unassembled WGS sequence"/>
</dbReference>
<evidence type="ECO:0000313" key="3">
    <source>
        <dbReference type="Proteomes" id="UP001611548"/>
    </source>
</evidence>
<dbReference type="SUPFAM" id="SSF51120">
    <property type="entry name" value="beta-Roll"/>
    <property type="match status" value="1"/>
</dbReference>
<feature type="region of interest" description="Disordered" evidence="1">
    <location>
        <begin position="1"/>
        <end position="58"/>
    </location>
</feature>
<feature type="compositionally biased region" description="Pro residues" evidence="1">
    <location>
        <begin position="1"/>
        <end position="17"/>
    </location>
</feature>
<dbReference type="EMBL" id="JBIRWE010000001">
    <property type="protein sequence ID" value="MFI1963042.1"/>
    <property type="molecule type" value="Genomic_DNA"/>
</dbReference>
<dbReference type="Pfam" id="PF00353">
    <property type="entry name" value="HemolysinCabind"/>
    <property type="match status" value="1"/>
</dbReference>
<name>A0ABW7UNS7_9ACTN</name>
<reference evidence="2 3" key="1">
    <citation type="submission" date="2024-10" db="EMBL/GenBank/DDBJ databases">
        <title>The Natural Products Discovery Center: Release of the First 8490 Sequenced Strains for Exploring Actinobacteria Biosynthetic Diversity.</title>
        <authorList>
            <person name="Kalkreuter E."/>
            <person name="Kautsar S.A."/>
            <person name="Yang D."/>
            <person name="Bader C.D."/>
            <person name="Teijaro C.N."/>
            <person name="Fluegel L."/>
            <person name="Davis C.M."/>
            <person name="Simpson J.R."/>
            <person name="Lauterbach L."/>
            <person name="Steele A.D."/>
            <person name="Gui C."/>
            <person name="Meng S."/>
            <person name="Li G."/>
            <person name="Viehrig K."/>
            <person name="Ye F."/>
            <person name="Su P."/>
            <person name="Kiefer A.F."/>
            <person name="Nichols A."/>
            <person name="Cepeda A.J."/>
            <person name="Yan W."/>
            <person name="Fan B."/>
            <person name="Jiang Y."/>
            <person name="Adhikari A."/>
            <person name="Zheng C.-J."/>
            <person name="Schuster L."/>
            <person name="Cowan T.M."/>
            <person name="Smanski M.J."/>
            <person name="Chevrette M.G."/>
            <person name="De Carvalho L.P.S."/>
            <person name="Shen B."/>
        </authorList>
    </citation>
    <scope>NUCLEOTIDE SEQUENCE [LARGE SCALE GENOMIC DNA]</scope>
    <source>
        <strain evidence="2 3">NPDC020327</strain>
    </source>
</reference>
<feature type="compositionally biased region" description="Basic and acidic residues" evidence="1">
    <location>
        <begin position="22"/>
        <end position="36"/>
    </location>
</feature>